<proteinExistence type="predicted"/>
<evidence type="ECO:0000313" key="3">
    <source>
        <dbReference type="Proteomes" id="UP000593737"/>
    </source>
</evidence>
<sequence>MRVKGVRLISAGLLASLLLLAGCAAPHVPSRVIYEDPVNFVRLEKDPEVLAEWPPSHHAHPFMIEADKLRKILAGVMVQEHWIALKRWMRGESPLVPAFTDEELTLLSTRIAEALAEATYNERITFYLSEPQTFARRIITTGGLYIQGTELHMLLGNWRIIYGIPAYGMIYDRRYPMRPTAAKGFDLRFQPTEAVVPTKSSMLDVIMANAKDELIIDLSKLESFESSIPSRRVARSTK</sequence>
<protein>
    <recommendedName>
        <fullName evidence="4">Lipoprotein</fullName>
    </recommendedName>
</protein>
<feature type="signal peptide" evidence="1">
    <location>
        <begin position="1"/>
        <end position="21"/>
    </location>
</feature>
<dbReference type="KEGG" id="nkf:Nkreftii_002129"/>
<dbReference type="PROSITE" id="PS51257">
    <property type="entry name" value="PROKAR_LIPOPROTEIN"/>
    <property type="match status" value="1"/>
</dbReference>
<name>A0A7S8FEC9_9BACT</name>
<organism evidence="2 3">
    <name type="scientific">Candidatus Nitrospira kreftii</name>
    <dbReference type="NCBI Taxonomy" id="2652173"/>
    <lineage>
        <taxon>Bacteria</taxon>
        <taxon>Pseudomonadati</taxon>
        <taxon>Nitrospirota</taxon>
        <taxon>Nitrospiria</taxon>
        <taxon>Nitrospirales</taxon>
        <taxon>Nitrospiraceae</taxon>
        <taxon>Nitrospira</taxon>
    </lineage>
</organism>
<dbReference type="EMBL" id="CP047423">
    <property type="protein sequence ID" value="QPD04355.1"/>
    <property type="molecule type" value="Genomic_DNA"/>
</dbReference>
<keyword evidence="1" id="KW-0732">Signal</keyword>
<gene>
    <name evidence="2" type="ORF">Nkreftii_002129</name>
</gene>
<reference evidence="2 3" key="1">
    <citation type="journal article" date="2020" name="ISME J.">
        <title>Enrichment and physiological characterization of a novel comammox Nitrospira indicates ammonium inhibition of complete nitrification.</title>
        <authorList>
            <person name="Sakoula D."/>
            <person name="Koch H."/>
            <person name="Frank J."/>
            <person name="Jetten M.S.M."/>
            <person name="van Kessel M.A.H.J."/>
            <person name="Lucker S."/>
        </authorList>
    </citation>
    <scope>NUCLEOTIDE SEQUENCE [LARGE SCALE GENOMIC DNA]</scope>
    <source>
        <strain evidence="2">Comreactor17</strain>
    </source>
</reference>
<dbReference type="AlphaFoldDB" id="A0A7S8FEC9"/>
<evidence type="ECO:0008006" key="4">
    <source>
        <dbReference type="Google" id="ProtNLM"/>
    </source>
</evidence>
<feature type="chain" id="PRO_5032764252" description="Lipoprotein" evidence="1">
    <location>
        <begin position="22"/>
        <end position="238"/>
    </location>
</feature>
<dbReference type="Proteomes" id="UP000593737">
    <property type="component" value="Chromosome"/>
</dbReference>
<accession>A0A7S8FEC9</accession>
<evidence type="ECO:0000256" key="1">
    <source>
        <dbReference type="SAM" id="SignalP"/>
    </source>
</evidence>
<evidence type="ECO:0000313" key="2">
    <source>
        <dbReference type="EMBL" id="QPD04355.1"/>
    </source>
</evidence>